<feature type="compositionally biased region" description="Polar residues" evidence="1">
    <location>
        <begin position="104"/>
        <end position="113"/>
    </location>
</feature>
<proteinExistence type="predicted"/>
<dbReference type="PANTHER" id="PTHR38248">
    <property type="entry name" value="FUNK1 6"/>
    <property type="match status" value="1"/>
</dbReference>
<dbReference type="InterPro" id="IPR008266">
    <property type="entry name" value="Tyr_kinase_AS"/>
</dbReference>
<dbReference type="AlphaFoldDB" id="A0A8H5LQJ4"/>
<evidence type="ECO:0000313" key="4">
    <source>
        <dbReference type="Proteomes" id="UP000518752"/>
    </source>
</evidence>
<keyword evidence="4" id="KW-1185">Reference proteome</keyword>
<organism evidence="3 4">
    <name type="scientific">Collybiopsis confluens</name>
    <dbReference type="NCBI Taxonomy" id="2823264"/>
    <lineage>
        <taxon>Eukaryota</taxon>
        <taxon>Fungi</taxon>
        <taxon>Dikarya</taxon>
        <taxon>Basidiomycota</taxon>
        <taxon>Agaricomycotina</taxon>
        <taxon>Agaricomycetes</taxon>
        <taxon>Agaricomycetidae</taxon>
        <taxon>Agaricales</taxon>
        <taxon>Marasmiineae</taxon>
        <taxon>Omphalotaceae</taxon>
        <taxon>Collybiopsis</taxon>
    </lineage>
</organism>
<reference evidence="3 4" key="1">
    <citation type="journal article" date="2020" name="ISME J.">
        <title>Uncovering the hidden diversity of litter-decomposition mechanisms in mushroom-forming fungi.</title>
        <authorList>
            <person name="Floudas D."/>
            <person name="Bentzer J."/>
            <person name="Ahren D."/>
            <person name="Johansson T."/>
            <person name="Persson P."/>
            <person name="Tunlid A."/>
        </authorList>
    </citation>
    <scope>NUCLEOTIDE SEQUENCE [LARGE SCALE GENOMIC DNA]</scope>
    <source>
        <strain evidence="3 4">CBS 406.79</strain>
    </source>
</reference>
<evidence type="ECO:0000313" key="3">
    <source>
        <dbReference type="EMBL" id="KAF5365872.1"/>
    </source>
</evidence>
<sequence>MSKIPPSISLTTVTTGGYDKAFLGVDVEICSIKDYTVAWIPSSEPPPISARPLLTNWNIITYTYFCMLEDGDLPMPKPKGSNLKMERLSRTKAAANNAKTDNNGSSTKTQKSNGGLPAPADKASALFQRSRRQAAAYGKALFSAEAIRSHVIALVIHRRVFRFVYCRSIVIESEPHWENISAAPAFSPSRQNWSHSEHGAEFLSGFREGEAEGAGGFAGLVDSSFVFSNVQSPLSEYTSAEATASAVIAEYPSLVGYTYTLVVEGVKRVLRVTQVIFRSDGLIEGIGRGTTVLEVKCIGEEVVETAQRTTVAPEESWKGQDLILKVSFPPSERTRESVLIDTARAHAETYNAHWALRHLPRVVASVDSLDWESNDPSENTLQKRLKSQFGDTYEMRSLRATVLEKLEPLSNLKSAREFAQVFYDILQIHRWLYEQPKILHRDLSMANIMFRREGDQVYGVLNDFDLSSLLSRMDKSPTSKHRTGTKPFLATDLLNTEWDKGHLYRHDLESLFYIILIVSCHYTGPTTRASSLPYEKWFDGVDKSVFALKSVSLQSLSLDLPVQTYYNGFTQWLLRIRQMLNQGYRSQPGPFFWSDKDRLKAVFYDWETLDGNVTYLQMMKVMHLFDGEELVTRWDGGSKSS</sequence>
<dbReference type="GO" id="GO:0004672">
    <property type="term" value="F:protein kinase activity"/>
    <property type="evidence" value="ECO:0007669"/>
    <property type="project" value="InterPro"/>
</dbReference>
<dbReference type="PROSITE" id="PS50011">
    <property type="entry name" value="PROTEIN_KINASE_DOM"/>
    <property type="match status" value="1"/>
</dbReference>
<accession>A0A8H5LQJ4</accession>
<dbReference type="InterPro" id="IPR000719">
    <property type="entry name" value="Prot_kinase_dom"/>
</dbReference>
<dbReference type="Pfam" id="PF17667">
    <property type="entry name" value="Pkinase_fungal"/>
    <property type="match status" value="1"/>
</dbReference>
<feature type="domain" description="Protein kinase" evidence="2">
    <location>
        <begin position="280"/>
        <end position="592"/>
    </location>
</feature>
<dbReference type="InterPro" id="IPR011009">
    <property type="entry name" value="Kinase-like_dom_sf"/>
</dbReference>
<feature type="region of interest" description="Disordered" evidence="1">
    <location>
        <begin position="93"/>
        <end position="120"/>
    </location>
</feature>
<protein>
    <recommendedName>
        <fullName evidence="2">Protein kinase domain-containing protein</fullName>
    </recommendedName>
</protein>
<dbReference type="Proteomes" id="UP000518752">
    <property type="component" value="Unassembled WGS sequence"/>
</dbReference>
<dbReference type="Gene3D" id="1.10.510.10">
    <property type="entry name" value="Transferase(Phosphotransferase) domain 1"/>
    <property type="match status" value="1"/>
</dbReference>
<feature type="compositionally biased region" description="Low complexity" evidence="1">
    <location>
        <begin position="93"/>
        <end position="103"/>
    </location>
</feature>
<comment type="caution">
    <text evidence="3">The sequence shown here is derived from an EMBL/GenBank/DDBJ whole genome shotgun (WGS) entry which is preliminary data.</text>
</comment>
<gene>
    <name evidence="3" type="ORF">D9757_011028</name>
</gene>
<evidence type="ECO:0000256" key="1">
    <source>
        <dbReference type="SAM" id="MobiDB-lite"/>
    </source>
</evidence>
<evidence type="ECO:0000259" key="2">
    <source>
        <dbReference type="PROSITE" id="PS50011"/>
    </source>
</evidence>
<name>A0A8H5LQJ4_9AGAR</name>
<dbReference type="InterPro" id="IPR040976">
    <property type="entry name" value="Pkinase_fungal"/>
</dbReference>
<dbReference type="EMBL" id="JAACJN010000159">
    <property type="protein sequence ID" value="KAF5365872.1"/>
    <property type="molecule type" value="Genomic_DNA"/>
</dbReference>
<dbReference type="SUPFAM" id="SSF56112">
    <property type="entry name" value="Protein kinase-like (PK-like)"/>
    <property type="match status" value="1"/>
</dbReference>
<dbReference type="PANTHER" id="PTHR38248:SF2">
    <property type="entry name" value="FUNK1 11"/>
    <property type="match status" value="1"/>
</dbReference>
<dbReference type="OrthoDB" id="5569250at2759"/>
<dbReference type="PROSITE" id="PS00109">
    <property type="entry name" value="PROTEIN_KINASE_TYR"/>
    <property type="match status" value="1"/>
</dbReference>
<dbReference type="GO" id="GO:0005524">
    <property type="term" value="F:ATP binding"/>
    <property type="evidence" value="ECO:0007669"/>
    <property type="project" value="InterPro"/>
</dbReference>